<dbReference type="AlphaFoldDB" id="A0A7J0D4C0"/>
<dbReference type="Proteomes" id="UP000498740">
    <property type="component" value="Unassembled WGS sequence"/>
</dbReference>
<accession>A0A7J0D4C0</accession>
<evidence type="ECO:0000313" key="3">
    <source>
        <dbReference type="Proteomes" id="UP000498740"/>
    </source>
</evidence>
<organism evidence="2 3">
    <name type="scientific">Streptomyces microflavus</name>
    <name type="common">Streptomyces lipmanii</name>
    <dbReference type="NCBI Taxonomy" id="1919"/>
    <lineage>
        <taxon>Bacteria</taxon>
        <taxon>Bacillati</taxon>
        <taxon>Actinomycetota</taxon>
        <taxon>Actinomycetes</taxon>
        <taxon>Kitasatosporales</taxon>
        <taxon>Streptomycetaceae</taxon>
        <taxon>Streptomyces</taxon>
    </lineage>
</organism>
<dbReference type="RefSeq" id="WP_032754562.1">
    <property type="nucleotide sequence ID" value="NZ_BMUG01000005.1"/>
</dbReference>
<name>A0A7J0D4C0_STRMI</name>
<reference evidence="2 3" key="1">
    <citation type="submission" date="2020-05" db="EMBL/GenBank/DDBJ databases">
        <title>Whole genome shotgun sequence of Streptomyces microflavus NBRC 13062.</title>
        <authorList>
            <person name="Komaki H."/>
            <person name="Tamura T."/>
        </authorList>
    </citation>
    <scope>NUCLEOTIDE SEQUENCE [LARGE SCALE GENOMIC DNA]</scope>
    <source>
        <strain evidence="2 3">NBRC 13062</strain>
    </source>
</reference>
<gene>
    <name evidence="2" type="ORF">Smic_81370</name>
</gene>
<dbReference type="InterPro" id="IPR057972">
    <property type="entry name" value="Terminase_7"/>
</dbReference>
<sequence length="155" mass="17250">MAGRGPAPKDPSKRRRRNAADPETVITPDDELRGPELPEGVLGVNTKTGELTEWHPMTLAWWNEWRTSPQAQTFTGTDWSFLVDTALMHHSMWDKGQWTLAAEVRLRAAKFGATPEDRARLKLKVDEPTAAPQRPTQAPAGNVTDITSRKARLTG</sequence>
<feature type="compositionally biased region" description="Low complexity" evidence="1">
    <location>
        <begin position="128"/>
        <end position="140"/>
    </location>
</feature>
<evidence type="ECO:0008006" key="4">
    <source>
        <dbReference type="Google" id="ProtNLM"/>
    </source>
</evidence>
<feature type="region of interest" description="Disordered" evidence="1">
    <location>
        <begin position="124"/>
        <end position="155"/>
    </location>
</feature>
<protein>
    <recommendedName>
        <fullName evidence="4">Terminase small subunit</fullName>
    </recommendedName>
</protein>
<dbReference type="EMBL" id="BLWD01000002">
    <property type="protein sequence ID" value="GFN09581.1"/>
    <property type="molecule type" value="Genomic_DNA"/>
</dbReference>
<proteinExistence type="predicted"/>
<dbReference type="Pfam" id="PF25673">
    <property type="entry name" value="Terminase_7"/>
    <property type="match status" value="1"/>
</dbReference>
<evidence type="ECO:0000256" key="1">
    <source>
        <dbReference type="SAM" id="MobiDB-lite"/>
    </source>
</evidence>
<feature type="region of interest" description="Disordered" evidence="1">
    <location>
        <begin position="1"/>
        <end position="34"/>
    </location>
</feature>
<evidence type="ECO:0000313" key="2">
    <source>
        <dbReference type="EMBL" id="GFN09581.1"/>
    </source>
</evidence>
<comment type="caution">
    <text evidence="2">The sequence shown here is derived from an EMBL/GenBank/DDBJ whole genome shotgun (WGS) entry which is preliminary data.</text>
</comment>